<dbReference type="InterPro" id="IPR009000">
    <property type="entry name" value="Transl_B-barrel_sf"/>
</dbReference>
<evidence type="ECO:0000256" key="4">
    <source>
        <dbReference type="ARBA" id="ARBA00011986"/>
    </source>
</evidence>
<evidence type="ECO:0000256" key="9">
    <source>
        <dbReference type="ARBA" id="ARBA00022741"/>
    </source>
</evidence>
<dbReference type="SUPFAM" id="SSF50447">
    <property type="entry name" value="Translation proteins"/>
    <property type="match status" value="1"/>
</dbReference>
<evidence type="ECO:0000256" key="1">
    <source>
        <dbReference type="ARBA" id="ARBA00001944"/>
    </source>
</evidence>
<evidence type="ECO:0000256" key="15">
    <source>
        <dbReference type="ARBA" id="ARBA00061781"/>
    </source>
</evidence>
<dbReference type="EMBL" id="CASHTH010000914">
    <property type="protein sequence ID" value="CAI8008993.1"/>
    <property type="molecule type" value="Genomic_DNA"/>
</dbReference>
<dbReference type="Gene3D" id="3.40.50.10050">
    <property type="entry name" value="Translation initiation factor IF- 2, domain 3"/>
    <property type="match status" value="1"/>
</dbReference>
<dbReference type="FunFam" id="2.40.30.10:FF:000013">
    <property type="entry name" value="eukaryotic translation initiation factor 5B"/>
    <property type="match status" value="1"/>
</dbReference>
<keyword evidence="10" id="KW-0378">Hydrolase</keyword>
<dbReference type="Gene3D" id="3.40.50.300">
    <property type="entry name" value="P-loop containing nucleotide triphosphate hydrolases"/>
    <property type="match status" value="1"/>
</dbReference>
<dbReference type="InterPro" id="IPR029459">
    <property type="entry name" value="EFTU-type"/>
</dbReference>
<sequence>MARRQRNKEGMSLDYLRSPVVCVLGHVDTGKTKILDKIRHTNVQDGEAGGITQQIGATFVPEDAIRAQTKMVKEFVKTEIKLPGLLIIDTPGHESFSNLRSRGSSMCDLAILVVDIMHGLEPQTLESLGLLRKGNTPFVVALNKIDRLFDWRRMPTSSVKEAVKKQNKNTKDEFDERVKGVVTEFAEQGLNVALFWEKVDFTDYVPLVPTSAHTGDGMGDLISLLVTYSQGVLAPKLMLSEELEAIVLEVKVIAGLGTTVDVILRNGILKEGDTLVLTGTEGPFSTQARALLMPQPLRELRVKNAYVNHKAIIASQGVKITGKDLEKTLAGTPIFVAKKPDEIEVLKDEASKVVSSMLSAIKLQERGVYVQASTLGSLEALLAFLKQSKIPYCGVNIGPVHKRDVMKASVMLEHDSQWAVILAFDVKVEREAQEIADNVGVKIFTADIIYHLFDNFLLHRKELHDRQRRQHEAMAIFPCKLRILPNCVFNTRDPIVVGVVVEAGLIKKGTVLTIPSKSFVDVGVVSSLEVNHKQVDIAHKGVEVCIKIEPTGGEAPKLYGRHFDHTDLLVSKVTRESIDAVKKYFREDLQKGDWQLFIELKKIFQII</sequence>
<dbReference type="InterPro" id="IPR015760">
    <property type="entry name" value="TIF_IF2"/>
</dbReference>
<comment type="similarity">
    <text evidence="3">Belongs to the TRAFAC class translation factor GTPase superfamily. Classic translation factor GTPase family. IF-2 subfamily.</text>
</comment>
<dbReference type="GO" id="GO:0005525">
    <property type="term" value="F:GTP binding"/>
    <property type="evidence" value="ECO:0007669"/>
    <property type="project" value="UniProtKB-KW"/>
</dbReference>
<dbReference type="NCBIfam" id="NF003078">
    <property type="entry name" value="PRK04004.1"/>
    <property type="match status" value="1"/>
</dbReference>
<comment type="caution">
    <text evidence="17">The sequence shown here is derived from an EMBL/GenBank/DDBJ whole genome shotgun (WGS) entry which is preliminary data.</text>
</comment>
<keyword evidence="9" id="KW-0547">Nucleotide-binding</keyword>
<dbReference type="Proteomes" id="UP001174909">
    <property type="component" value="Unassembled WGS sequence"/>
</dbReference>
<dbReference type="FunFam" id="2.40.30.10:FF:000026">
    <property type="entry name" value="Eukaryotic translation initiation factor 5B"/>
    <property type="match status" value="1"/>
</dbReference>
<evidence type="ECO:0000256" key="2">
    <source>
        <dbReference type="ARBA" id="ARBA00004496"/>
    </source>
</evidence>
<keyword evidence="11" id="KW-0648">Protein biosynthesis</keyword>
<dbReference type="InterPro" id="IPR005225">
    <property type="entry name" value="Small_GTP-bd"/>
</dbReference>
<dbReference type="Pfam" id="PF11987">
    <property type="entry name" value="IF-2"/>
    <property type="match status" value="1"/>
</dbReference>
<protein>
    <recommendedName>
        <fullName evidence="5">Eukaryotic translation initiation factor 5B</fullName>
        <ecNumber evidence="4">3.6.5.3</ecNumber>
    </recommendedName>
    <alternativeName>
        <fullName evidence="13">Translation initiation factor IF-2</fullName>
    </alternativeName>
</protein>
<name>A0AA35W5L7_GEOBA</name>
<dbReference type="InterPro" id="IPR000795">
    <property type="entry name" value="T_Tr_GTP-bd_dom"/>
</dbReference>
<evidence type="ECO:0000256" key="11">
    <source>
        <dbReference type="ARBA" id="ARBA00022917"/>
    </source>
</evidence>
<dbReference type="PROSITE" id="PS51722">
    <property type="entry name" value="G_TR_2"/>
    <property type="match status" value="1"/>
</dbReference>
<evidence type="ECO:0000256" key="3">
    <source>
        <dbReference type="ARBA" id="ARBA00007733"/>
    </source>
</evidence>
<keyword evidence="18" id="KW-1185">Reference proteome</keyword>
<dbReference type="FunFam" id="3.40.50.10050:FF:000002">
    <property type="entry name" value="Eukaryotic translation initiation factor 5B"/>
    <property type="match status" value="1"/>
</dbReference>
<accession>A0AA35W5L7</accession>
<evidence type="ECO:0000256" key="14">
    <source>
        <dbReference type="ARBA" id="ARBA00053410"/>
    </source>
</evidence>
<comment type="subunit">
    <text evidence="15">Interacts through its C-terminal domain (CTD) with the CTD of eIF1A (EIF1AX) or with the CTD of EIF5 (mutually exclusive) through a common binding site. Interacts with eIF1A (EIF1AX) from the location of the start codon by the 43S complex until the formation of the 80S complex. Interacts with ANXA5 in a calcium and phospholipid-dependent manner.</text>
</comment>
<dbReference type="AlphaFoldDB" id="A0AA35W5L7"/>
<dbReference type="PANTHER" id="PTHR43381:SF4">
    <property type="entry name" value="EUKARYOTIC TRANSLATION INITIATION FACTOR 5B"/>
    <property type="match status" value="1"/>
</dbReference>
<dbReference type="Gene3D" id="2.40.30.10">
    <property type="entry name" value="Translation factors"/>
    <property type="match status" value="2"/>
</dbReference>
<comment type="function">
    <text evidence="14">Plays a role in translation initiation. Ribosome-dependent GTPase that promotes the joining of the 60S ribosomal subunit to the pre-initiation complex to form the 80S initiation complex with the initiator methionine-tRNA in the P-site base paired to the start codon. Together with eIF1A (EIF1AX), actively orients the initiator methionine-tRNA in a conformation that allows 60S ribosomal subunit joining to form the 80S initiation complex. Is released after formation of the 80S initiation complex. Its GTPase activity is not essential for ribosomal subunits joining, but GTP hydrolysis is needed for eIF1A (EIF1AX) ejection quickly followed by EIF5B release to form elongation-competent ribosomes. In contrast to its procaryotic homolog, does not promote recruitment of Met-rRNA to the small ribosomal subunit.</text>
</comment>
<proteinExistence type="inferred from homology"/>
<evidence type="ECO:0000256" key="8">
    <source>
        <dbReference type="ARBA" id="ARBA00022723"/>
    </source>
</evidence>
<evidence type="ECO:0000256" key="6">
    <source>
        <dbReference type="ARBA" id="ARBA00022490"/>
    </source>
</evidence>
<reference evidence="17" key="1">
    <citation type="submission" date="2023-03" db="EMBL/GenBank/DDBJ databases">
        <authorList>
            <person name="Steffen K."/>
            <person name="Cardenas P."/>
        </authorList>
    </citation>
    <scope>NUCLEOTIDE SEQUENCE</scope>
</reference>
<dbReference type="PRINTS" id="PR00315">
    <property type="entry name" value="ELONGATNFCT"/>
</dbReference>
<evidence type="ECO:0000256" key="5">
    <source>
        <dbReference type="ARBA" id="ARBA00013824"/>
    </source>
</evidence>
<dbReference type="Pfam" id="PF14578">
    <property type="entry name" value="GTP_EFTU_D4"/>
    <property type="match status" value="1"/>
</dbReference>
<dbReference type="GO" id="GO:0003743">
    <property type="term" value="F:translation initiation factor activity"/>
    <property type="evidence" value="ECO:0007669"/>
    <property type="project" value="UniProtKB-KW"/>
</dbReference>
<dbReference type="InterPro" id="IPR027417">
    <property type="entry name" value="P-loop_NTPase"/>
</dbReference>
<dbReference type="FunFam" id="3.40.50.300:FF:000112">
    <property type="entry name" value="Eukaryotic translation initiation factor 5B"/>
    <property type="match status" value="1"/>
</dbReference>
<keyword evidence="7 17" id="KW-0396">Initiation factor</keyword>
<dbReference type="InterPro" id="IPR023115">
    <property type="entry name" value="TIF_IF2_dom3"/>
</dbReference>
<dbReference type="GO" id="GO:0046872">
    <property type="term" value="F:metal ion binding"/>
    <property type="evidence" value="ECO:0007669"/>
    <property type="project" value="UniProtKB-KW"/>
</dbReference>
<dbReference type="NCBIfam" id="TIGR00231">
    <property type="entry name" value="small_GTP"/>
    <property type="match status" value="1"/>
</dbReference>
<gene>
    <name evidence="17" type="ORF">GBAR_LOCUS6093</name>
</gene>
<dbReference type="PANTHER" id="PTHR43381">
    <property type="entry name" value="TRANSLATION INITIATION FACTOR IF-2-RELATED"/>
    <property type="match status" value="1"/>
</dbReference>
<dbReference type="GO" id="GO:0003924">
    <property type="term" value="F:GTPase activity"/>
    <property type="evidence" value="ECO:0007669"/>
    <property type="project" value="InterPro"/>
</dbReference>
<evidence type="ECO:0000256" key="7">
    <source>
        <dbReference type="ARBA" id="ARBA00022540"/>
    </source>
</evidence>
<dbReference type="CDD" id="cd01887">
    <property type="entry name" value="IF2_eIF5B"/>
    <property type="match status" value="1"/>
</dbReference>
<dbReference type="CDD" id="cd03703">
    <property type="entry name" value="aeIF5B_II"/>
    <property type="match status" value="1"/>
</dbReference>
<comment type="cofactor">
    <cofactor evidence="1">
        <name>a monovalent cation</name>
        <dbReference type="ChEBI" id="CHEBI:60242"/>
    </cofactor>
</comment>
<dbReference type="SUPFAM" id="SSF52156">
    <property type="entry name" value="Initiation factor IF2/eIF5b, domain 3"/>
    <property type="match status" value="1"/>
</dbReference>
<dbReference type="CDD" id="cd16266">
    <property type="entry name" value="IF2_aeIF5B_IV"/>
    <property type="match status" value="1"/>
</dbReference>
<keyword evidence="6" id="KW-0963">Cytoplasm</keyword>
<evidence type="ECO:0000256" key="12">
    <source>
        <dbReference type="ARBA" id="ARBA00023134"/>
    </source>
</evidence>
<dbReference type="GO" id="GO:0005739">
    <property type="term" value="C:mitochondrion"/>
    <property type="evidence" value="ECO:0007669"/>
    <property type="project" value="TreeGrafter"/>
</dbReference>
<evidence type="ECO:0000256" key="10">
    <source>
        <dbReference type="ARBA" id="ARBA00022801"/>
    </source>
</evidence>
<dbReference type="Pfam" id="PF00009">
    <property type="entry name" value="GTP_EFTU"/>
    <property type="match status" value="1"/>
</dbReference>
<dbReference type="InterPro" id="IPR036925">
    <property type="entry name" value="TIF_IF2_dom3_sf"/>
</dbReference>
<dbReference type="EC" id="3.6.5.3" evidence="4"/>
<organism evidence="17 18">
    <name type="scientific">Geodia barretti</name>
    <name type="common">Barrett's horny sponge</name>
    <dbReference type="NCBI Taxonomy" id="519541"/>
    <lineage>
        <taxon>Eukaryota</taxon>
        <taxon>Metazoa</taxon>
        <taxon>Porifera</taxon>
        <taxon>Demospongiae</taxon>
        <taxon>Heteroscleromorpha</taxon>
        <taxon>Tetractinellida</taxon>
        <taxon>Astrophorina</taxon>
        <taxon>Geodiidae</taxon>
        <taxon>Geodia</taxon>
    </lineage>
</organism>
<feature type="domain" description="Tr-type G" evidence="16">
    <location>
        <begin position="16"/>
        <end position="236"/>
    </location>
</feature>
<comment type="subcellular location">
    <subcellularLocation>
        <location evidence="2">Cytoplasm</location>
    </subcellularLocation>
</comment>
<evidence type="ECO:0000313" key="18">
    <source>
        <dbReference type="Proteomes" id="UP001174909"/>
    </source>
</evidence>
<keyword evidence="12" id="KW-0342">GTP-binding</keyword>
<evidence type="ECO:0000313" key="17">
    <source>
        <dbReference type="EMBL" id="CAI8008993.1"/>
    </source>
</evidence>
<dbReference type="SUPFAM" id="SSF52540">
    <property type="entry name" value="P-loop containing nucleoside triphosphate hydrolases"/>
    <property type="match status" value="1"/>
</dbReference>
<keyword evidence="8" id="KW-0479">Metal-binding</keyword>
<evidence type="ECO:0000259" key="16">
    <source>
        <dbReference type="PROSITE" id="PS51722"/>
    </source>
</evidence>
<evidence type="ECO:0000256" key="13">
    <source>
        <dbReference type="ARBA" id="ARBA00032478"/>
    </source>
</evidence>